<keyword evidence="1" id="KW-0732">Signal</keyword>
<feature type="signal peptide" evidence="1">
    <location>
        <begin position="1"/>
        <end position="25"/>
    </location>
</feature>
<evidence type="ECO:0000313" key="2">
    <source>
        <dbReference type="EMBL" id="SHI96152.1"/>
    </source>
</evidence>
<dbReference type="EMBL" id="FQZH01000001">
    <property type="protein sequence ID" value="SHI96152.1"/>
    <property type="molecule type" value="Genomic_DNA"/>
</dbReference>
<dbReference type="AlphaFoldDB" id="A0A1M6FET8"/>
<gene>
    <name evidence="2" type="ORF">SAMN05444337_1210</name>
</gene>
<dbReference type="STRING" id="683124.SAMN05444337_1210"/>
<dbReference type="InterPro" id="IPR025921">
    <property type="entry name" value="HmuY"/>
</dbReference>
<protein>
    <submittedName>
        <fullName evidence="2">HmuY protein</fullName>
    </submittedName>
</protein>
<dbReference type="PROSITE" id="PS51257">
    <property type="entry name" value="PROKAR_LIPOPROTEIN"/>
    <property type="match status" value="1"/>
</dbReference>
<evidence type="ECO:0000256" key="1">
    <source>
        <dbReference type="SAM" id="SignalP"/>
    </source>
</evidence>
<dbReference type="OrthoDB" id="1091850at2"/>
<organism evidence="2 3">
    <name type="scientific">Flavobacterium haoranii</name>
    <dbReference type="NCBI Taxonomy" id="683124"/>
    <lineage>
        <taxon>Bacteria</taxon>
        <taxon>Pseudomonadati</taxon>
        <taxon>Bacteroidota</taxon>
        <taxon>Flavobacteriia</taxon>
        <taxon>Flavobacteriales</taxon>
        <taxon>Flavobacteriaceae</taxon>
        <taxon>Flavobacterium</taxon>
    </lineage>
</organism>
<dbReference type="RefSeq" id="WP_072782955.1">
    <property type="nucleotide sequence ID" value="NZ_CP045292.1"/>
</dbReference>
<dbReference type="Proteomes" id="UP000184232">
    <property type="component" value="Unassembled WGS sequence"/>
</dbReference>
<dbReference type="Pfam" id="PF14064">
    <property type="entry name" value="HmuY"/>
    <property type="match status" value="2"/>
</dbReference>
<sequence>MKKTFYILSLAILSLVSCSSDDSNSATPITTEATTSPNVGGPNQPNQVFVDLSANSETAVQRDSWDLGFYCGNDFRVILNGAISMAVKKTTSTDISEIQTEDSSVSVGYTTLASLGYADNPTGILQGSGSGIGTAIAEISTDNTQNFVYVVNMGYEVSTTTPATGSVSMNGDSRGWKKIRITRSGSNYVLQYANLDASTAETVTISKDSDYNFKFFNLATAQTVNVQPKKENWDINLTGFTNYVNYGSDVLYFYSDFVSSNILGGTQVYEVVVSDASQTETEFENFVLADVDNTQFTVSSSDQRIIGSNWRNGGGPTSLPSIKDDRFYIIKDNDNNIYKLRFLAMSNNAGERGNPTFTYKILN</sequence>
<name>A0A1M6FET8_9FLAO</name>
<feature type="chain" id="PRO_5012274349" evidence="1">
    <location>
        <begin position="26"/>
        <end position="363"/>
    </location>
</feature>
<proteinExistence type="predicted"/>
<accession>A0A1M6FET8</accession>
<keyword evidence="3" id="KW-1185">Reference proteome</keyword>
<dbReference type="CDD" id="cd12105">
    <property type="entry name" value="HmuY"/>
    <property type="match status" value="1"/>
</dbReference>
<reference evidence="2 3" key="1">
    <citation type="submission" date="2016-11" db="EMBL/GenBank/DDBJ databases">
        <authorList>
            <person name="Jaros S."/>
            <person name="Januszkiewicz K."/>
            <person name="Wedrychowicz H."/>
        </authorList>
    </citation>
    <scope>NUCLEOTIDE SEQUENCE [LARGE SCALE GENOMIC DNA]</scope>
    <source>
        <strain evidence="2 3">DSM 22807</strain>
    </source>
</reference>
<evidence type="ECO:0000313" key="3">
    <source>
        <dbReference type="Proteomes" id="UP000184232"/>
    </source>
</evidence>